<accession>A0AAN8BCY0</accession>
<comment type="caution">
    <text evidence="1">The sequence shown here is derived from an EMBL/GenBank/DDBJ whole genome shotgun (WGS) entry which is preliminary data.</text>
</comment>
<dbReference type="Proteomes" id="UP001335648">
    <property type="component" value="Unassembled WGS sequence"/>
</dbReference>
<evidence type="ECO:0000313" key="2">
    <source>
        <dbReference type="Proteomes" id="UP001335648"/>
    </source>
</evidence>
<reference evidence="1 2" key="1">
    <citation type="journal article" date="2023" name="Mol. Biol. Evol.">
        <title>Genomics of Secondarily Temperate Adaptation in the Only Non-Antarctic Icefish.</title>
        <authorList>
            <person name="Rivera-Colon A.G."/>
            <person name="Rayamajhi N."/>
            <person name="Minhas B.F."/>
            <person name="Madrigal G."/>
            <person name="Bilyk K.T."/>
            <person name="Yoon V."/>
            <person name="Hune M."/>
            <person name="Gregory S."/>
            <person name="Cheng C.H.C."/>
            <person name="Catchen J.M."/>
        </authorList>
    </citation>
    <scope>NUCLEOTIDE SEQUENCE [LARGE SCALE GENOMIC DNA]</scope>
    <source>
        <strain evidence="1">JC2023a</strain>
    </source>
</reference>
<name>A0AAN8BCY0_9TELE</name>
<keyword evidence="2" id="KW-1185">Reference proteome</keyword>
<organism evidence="1 2">
    <name type="scientific">Champsocephalus esox</name>
    <name type="common">pike icefish</name>
    <dbReference type="NCBI Taxonomy" id="159716"/>
    <lineage>
        <taxon>Eukaryota</taxon>
        <taxon>Metazoa</taxon>
        <taxon>Chordata</taxon>
        <taxon>Craniata</taxon>
        <taxon>Vertebrata</taxon>
        <taxon>Euteleostomi</taxon>
        <taxon>Actinopterygii</taxon>
        <taxon>Neopterygii</taxon>
        <taxon>Teleostei</taxon>
        <taxon>Neoteleostei</taxon>
        <taxon>Acanthomorphata</taxon>
        <taxon>Eupercaria</taxon>
        <taxon>Perciformes</taxon>
        <taxon>Notothenioidei</taxon>
        <taxon>Channichthyidae</taxon>
        <taxon>Champsocephalus</taxon>
    </lineage>
</organism>
<dbReference type="EMBL" id="JAULUE010002062">
    <property type="protein sequence ID" value="KAK5882898.1"/>
    <property type="molecule type" value="Genomic_DNA"/>
</dbReference>
<sequence length="87" mass="10267">MLPFESRRTFCQLSISLDQLLQENINKHYQHINEEPGTPRLFALSQSERPLNRVIVSIDFRLDLLCFIDRDELTLRSSMSRTSEGLW</sequence>
<protein>
    <submittedName>
        <fullName evidence="1">Uncharacterized protein</fullName>
    </submittedName>
</protein>
<gene>
    <name evidence="1" type="ORF">CesoFtcFv8_021439</name>
</gene>
<dbReference type="AlphaFoldDB" id="A0AAN8BCY0"/>
<proteinExistence type="predicted"/>
<evidence type="ECO:0000313" key="1">
    <source>
        <dbReference type="EMBL" id="KAK5882898.1"/>
    </source>
</evidence>